<name>A0A2K3KAS5_TRIPR</name>
<dbReference type="AlphaFoldDB" id="A0A2K3KAS5"/>
<evidence type="ECO:0000313" key="3">
    <source>
        <dbReference type="Proteomes" id="UP000236291"/>
    </source>
</evidence>
<evidence type="ECO:0000256" key="1">
    <source>
        <dbReference type="SAM" id="MobiDB-lite"/>
    </source>
</evidence>
<accession>A0A2K3KAS5</accession>
<proteinExistence type="predicted"/>
<feature type="non-terminal residue" evidence="2">
    <location>
        <position position="1"/>
    </location>
</feature>
<dbReference type="Proteomes" id="UP000236291">
    <property type="component" value="Unassembled WGS sequence"/>
</dbReference>
<gene>
    <name evidence="2" type="ORF">L195_g061592</name>
</gene>
<feature type="region of interest" description="Disordered" evidence="1">
    <location>
        <begin position="1"/>
        <end position="22"/>
    </location>
</feature>
<reference evidence="2 3" key="1">
    <citation type="journal article" date="2014" name="Am. J. Bot.">
        <title>Genome assembly and annotation for red clover (Trifolium pratense; Fabaceae).</title>
        <authorList>
            <person name="Istvanek J."/>
            <person name="Jaros M."/>
            <person name="Krenek A."/>
            <person name="Repkova J."/>
        </authorList>
    </citation>
    <scope>NUCLEOTIDE SEQUENCE [LARGE SCALE GENOMIC DNA]</scope>
    <source>
        <strain evidence="3">cv. Tatra</strain>
        <tissue evidence="2">Young leaves</tissue>
    </source>
</reference>
<reference evidence="2 3" key="2">
    <citation type="journal article" date="2017" name="Front. Plant Sci.">
        <title>Gene Classification and Mining of Molecular Markers Useful in Red Clover (Trifolium pratense) Breeding.</title>
        <authorList>
            <person name="Istvanek J."/>
            <person name="Dluhosova J."/>
            <person name="Dluhos P."/>
            <person name="Patkova L."/>
            <person name="Nedelnik J."/>
            <person name="Repkova J."/>
        </authorList>
    </citation>
    <scope>NUCLEOTIDE SEQUENCE [LARGE SCALE GENOMIC DNA]</scope>
    <source>
        <strain evidence="3">cv. Tatra</strain>
        <tissue evidence="2">Young leaves</tissue>
    </source>
</reference>
<dbReference type="EMBL" id="ASHM01154692">
    <property type="protein sequence ID" value="PNX63368.1"/>
    <property type="molecule type" value="Genomic_DNA"/>
</dbReference>
<organism evidence="2 3">
    <name type="scientific">Trifolium pratense</name>
    <name type="common">Red clover</name>
    <dbReference type="NCBI Taxonomy" id="57577"/>
    <lineage>
        <taxon>Eukaryota</taxon>
        <taxon>Viridiplantae</taxon>
        <taxon>Streptophyta</taxon>
        <taxon>Embryophyta</taxon>
        <taxon>Tracheophyta</taxon>
        <taxon>Spermatophyta</taxon>
        <taxon>Magnoliopsida</taxon>
        <taxon>eudicotyledons</taxon>
        <taxon>Gunneridae</taxon>
        <taxon>Pentapetalae</taxon>
        <taxon>rosids</taxon>
        <taxon>fabids</taxon>
        <taxon>Fabales</taxon>
        <taxon>Fabaceae</taxon>
        <taxon>Papilionoideae</taxon>
        <taxon>50 kb inversion clade</taxon>
        <taxon>NPAAA clade</taxon>
        <taxon>Hologalegina</taxon>
        <taxon>IRL clade</taxon>
        <taxon>Trifolieae</taxon>
        <taxon>Trifolium</taxon>
    </lineage>
</organism>
<protein>
    <submittedName>
        <fullName evidence="2">Uncharacterized protein</fullName>
    </submittedName>
</protein>
<sequence>ATSEATPPSATTTSPSSATSEI</sequence>
<evidence type="ECO:0000313" key="2">
    <source>
        <dbReference type="EMBL" id="PNX63368.1"/>
    </source>
</evidence>
<comment type="caution">
    <text evidence="2">The sequence shown here is derived from an EMBL/GenBank/DDBJ whole genome shotgun (WGS) entry which is preliminary data.</text>
</comment>